<reference evidence="8" key="1">
    <citation type="journal article" date="2005" name="Mol. Cell. Endocrinol.">
        <title>Identification and molecular characterization of three GnRH ligands and five GnRH receptors in the spotted green pufferfish.</title>
        <authorList>
            <person name="Ikemoto T."/>
            <person name="Park M.K."/>
        </authorList>
    </citation>
    <scope>NUCLEOTIDE SEQUENCE</scope>
</reference>
<dbReference type="InterPro" id="IPR002012">
    <property type="entry name" value="GnRH"/>
</dbReference>
<organism evidence="8">
    <name type="scientific">Tetraodon nigroviridis</name>
    <name type="common">Spotted green pufferfish</name>
    <name type="synonym">Chelonodon nigroviridis</name>
    <dbReference type="NCBI Taxonomy" id="99883"/>
    <lineage>
        <taxon>Eukaryota</taxon>
        <taxon>Metazoa</taxon>
        <taxon>Chordata</taxon>
        <taxon>Craniata</taxon>
        <taxon>Vertebrata</taxon>
        <taxon>Euteleostomi</taxon>
        <taxon>Actinopterygii</taxon>
        <taxon>Neopterygii</taxon>
        <taxon>Teleostei</taxon>
        <taxon>Neoteleostei</taxon>
        <taxon>Acanthomorphata</taxon>
        <taxon>Eupercaria</taxon>
        <taxon>Tetraodontiformes</taxon>
        <taxon>Tetradontoidea</taxon>
        <taxon>Tetraodontidae</taxon>
        <taxon>Tetraodon</taxon>
    </lineage>
</organism>
<dbReference type="EMBL" id="AB212810">
    <property type="protein sequence ID" value="BAE45688.1"/>
    <property type="molecule type" value="mRNA"/>
</dbReference>
<keyword evidence="6" id="KW-0873">Pyrrolidone carboxylic acid</keyword>
<evidence type="ECO:0000256" key="3">
    <source>
        <dbReference type="ARBA" id="ARBA00022525"/>
    </source>
</evidence>
<sequence>MATASSCLWLLTVAALASPLCSQHWSYGLSPGGKRDVDHLSNPVDTCLLTCLLSPRGHMSSAPLGCAGESASFPRIFGIRGILNSRAKRLRTSTK</sequence>
<dbReference type="EMBL" id="AB212811">
    <property type="protein sequence ID" value="BAE45689.1"/>
    <property type="molecule type" value="Genomic_DNA"/>
</dbReference>
<feature type="chain" id="PRO_5010137910" evidence="7">
    <location>
        <begin position="23"/>
        <end position="95"/>
    </location>
</feature>
<dbReference type="GO" id="GO:0005576">
    <property type="term" value="C:extracellular region"/>
    <property type="evidence" value="ECO:0007669"/>
    <property type="project" value="UniProtKB-SubCell"/>
</dbReference>
<evidence type="ECO:0000256" key="6">
    <source>
        <dbReference type="ARBA" id="ARBA00023283"/>
    </source>
</evidence>
<name>Q3LG45_TETNG</name>
<dbReference type="GO" id="GO:0005179">
    <property type="term" value="F:hormone activity"/>
    <property type="evidence" value="ECO:0007669"/>
    <property type="project" value="UniProtKB-KW"/>
</dbReference>
<feature type="signal peptide" evidence="7">
    <location>
        <begin position="1"/>
        <end position="22"/>
    </location>
</feature>
<accession>Q3LG45</accession>
<gene>
    <name evidence="8" type="primary">GnRH-I</name>
</gene>
<evidence type="ECO:0000256" key="2">
    <source>
        <dbReference type="ARBA" id="ARBA00010968"/>
    </source>
</evidence>
<evidence type="ECO:0000256" key="5">
    <source>
        <dbReference type="ARBA" id="ARBA00022815"/>
    </source>
</evidence>
<dbReference type="PROSITE" id="PS00473">
    <property type="entry name" value="GNRH"/>
    <property type="match status" value="1"/>
</dbReference>
<comment type="subcellular location">
    <subcellularLocation>
        <location evidence="1">Secreted</location>
    </subcellularLocation>
</comment>
<keyword evidence="5" id="KW-0027">Amidation</keyword>
<evidence type="ECO:0000256" key="4">
    <source>
        <dbReference type="ARBA" id="ARBA00022702"/>
    </source>
</evidence>
<evidence type="ECO:0000256" key="7">
    <source>
        <dbReference type="SAM" id="SignalP"/>
    </source>
</evidence>
<proteinExistence type="evidence at transcript level"/>
<dbReference type="AlphaFoldDB" id="Q3LG45"/>
<keyword evidence="7" id="KW-0732">Signal</keyword>
<keyword evidence="4" id="KW-0372">Hormone</keyword>
<evidence type="ECO:0000256" key="1">
    <source>
        <dbReference type="ARBA" id="ARBA00004613"/>
    </source>
</evidence>
<evidence type="ECO:0000313" key="8">
    <source>
        <dbReference type="EMBL" id="BAE45689.1"/>
    </source>
</evidence>
<keyword evidence="3" id="KW-0964">Secreted</keyword>
<comment type="similarity">
    <text evidence="2">Belongs to the GnRH family.</text>
</comment>
<protein>
    <submittedName>
        <fullName evidence="8">Prepro-seabream-type gonadotropin-releasing hormone</fullName>
    </submittedName>
</protein>